<reference evidence="12" key="1">
    <citation type="journal article" date="2019" name="Int. J. Syst. Evol. Microbiol.">
        <title>The Global Catalogue of Microorganisms (GCM) 10K type strain sequencing project: providing services to taxonomists for standard genome sequencing and annotation.</title>
        <authorList>
            <consortium name="The Broad Institute Genomics Platform"/>
            <consortium name="The Broad Institute Genome Sequencing Center for Infectious Disease"/>
            <person name="Wu L."/>
            <person name="Ma J."/>
        </authorList>
    </citation>
    <scope>NUCLEOTIDE SEQUENCE [LARGE SCALE GENOMIC DNA]</scope>
    <source>
        <strain evidence="12">KCTC 42911</strain>
    </source>
</reference>
<proteinExistence type="inferred from homology"/>
<protein>
    <recommendedName>
        <fullName evidence="9">TRAP transporter small permease protein</fullName>
    </recommendedName>
</protein>
<gene>
    <name evidence="11" type="ORF">ACFORG_18730</name>
</gene>
<keyword evidence="5 9" id="KW-0812">Transmembrane</keyword>
<name>A0ABV7TPK7_9RHOB</name>
<evidence type="ECO:0000256" key="5">
    <source>
        <dbReference type="ARBA" id="ARBA00022692"/>
    </source>
</evidence>
<evidence type="ECO:0000313" key="12">
    <source>
        <dbReference type="Proteomes" id="UP001595629"/>
    </source>
</evidence>
<evidence type="ECO:0000256" key="1">
    <source>
        <dbReference type="ARBA" id="ARBA00004429"/>
    </source>
</evidence>
<dbReference type="RefSeq" id="WP_386737075.1">
    <property type="nucleotide sequence ID" value="NZ_JBHRXI010000025.1"/>
</dbReference>
<comment type="caution">
    <text evidence="11">The sequence shown here is derived from an EMBL/GenBank/DDBJ whole genome shotgun (WGS) entry which is preliminary data.</text>
</comment>
<evidence type="ECO:0000256" key="4">
    <source>
        <dbReference type="ARBA" id="ARBA00022519"/>
    </source>
</evidence>
<feature type="transmembrane region" description="Helical" evidence="9">
    <location>
        <begin position="130"/>
        <end position="150"/>
    </location>
</feature>
<dbReference type="PANTHER" id="PTHR35011">
    <property type="entry name" value="2,3-DIKETO-L-GULONATE TRAP TRANSPORTER SMALL PERMEASE PROTEIN YIAM"/>
    <property type="match status" value="1"/>
</dbReference>
<feature type="transmembrane region" description="Helical" evidence="9">
    <location>
        <begin position="42"/>
        <end position="67"/>
    </location>
</feature>
<evidence type="ECO:0000313" key="11">
    <source>
        <dbReference type="EMBL" id="MFC3615790.1"/>
    </source>
</evidence>
<comment type="subunit">
    <text evidence="9">The complex comprises the extracytoplasmic solute receptor protein and the two transmembrane proteins.</text>
</comment>
<keyword evidence="6 9" id="KW-1133">Transmembrane helix</keyword>
<keyword evidence="3" id="KW-1003">Cell membrane</keyword>
<evidence type="ECO:0000256" key="2">
    <source>
        <dbReference type="ARBA" id="ARBA00022448"/>
    </source>
</evidence>
<dbReference type="InterPro" id="IPR007387">
    <property type="entry name" value="TRAP_DctQ"/>
</dbReference>
<sequence>MTSLNSAFDRVLLACAIFAAGIFGATAVLISVNVVLRNLGAATIYGLLDAVEYGLLAATFLAAPWVLSQKAHVSVDLVTSVLRPATSRRLSRAVSLTGFTVSLVFLRYAVEAAWRSAERGSMIRTAFTIPEWWVLAIAPVAFVLICIEFLRQAAHPDERAEKASGL</sequence>
<evidence type="ECO:0000256" key="7">
    <source>
        <dbReference type="ARBA" id="ARBA00023136"/>
    </source>
</evidence>
<dbReference type="Proteomes" id="UP001595629">
    <property type="component" value="Unassembled WGS sequence"/>
</dbReference>
<dbReference type="Pfam" id="PF04290">
    <property type="entry name" value="DctQ"/>
    <property type="match status" value="1"/>
</dbReference>
<feature type="transmembrane region" description="Helical" evidence="9">
    <location>
        <begin position="93"/>
        <end position="110"/>
    </location>
</feature>
<evidence type="ECO:0000256" key="8">
    <source>
        <dbReference type="ARBA" id="ARBA00038436"/>
    </source>
</evidence>
<dbReference type="EMBL" id="JBHRXI010000025">
    <property type="protein sequence ID" value="MFC3615790.1"/>
    <property type="molecule type" value="Genomic_DNA"/>
</dbReference>
<feature type="domain" description="Tripartite ATP-independent periplasmic transporters DctQ component" evidence="10">
    <location>
        <begin position="27"/>
        <end position="154"/>
    </location>
</feature>
<accession>A0ABV7TPK7</accession>
<keyword evidence="12" id="KW-1185">Reference proteome</keyword>
<evidence type="ECO:0000256" key="3">
    <source>
        <dbReference type="ARBA" id="ARBA00022475"/>
    </source>
</evidence>
<keyword evidence="7 9" id="KW-0472">Membrane</keyword>
<comment type="similarity">
    <text evidence="8 9">Belongs to the TRAP transporter small permease family.</text>
</comment>
<evidence type="ECO:0000259" key="10">
    <source>
        <dbReference type="Pfam" id="PF04290"/>
    </source>
</evidence>
<keyword evidence="4 9" id="KW-0997">Cell inner membrane</keyword>
<dbReference type="InterPro" id="IPR055348">
    <property type="entry name" value="DctQ"/>
</dbReference>
<evidence type="ECO:0000256" key="9">
    <source>
        <dbReference type="RuleBase" id="RU369079"/>
    </source>
</evidence>
<organism evidence="11 12">
    <name type="scientific">Lutimaribacter marinistellae</name>
    <dbReference type="NCBI Taxonomy" id="1820329"/>
    <lineage>
        <taxon>Bacteria</taxon>
        <taxon>Pseudomonadati</taxon>
        <taxon>Pseudomonadota</taxon>
        <taxon>Alphaproteobacteria</taxon>
        <taxon>Rhodobacterales</taxon>
        <taxon>Roseobacteraceae</taxon>
        <taxon>Lutimaribacter</taxon>
    </lineage>
</organism>
<dbReference type="PANTHER" id="PTHR35011:SF10">
    <property type="entry name" value="TRAP TRANSPORTER SMALL PERMEASE PROTEIN"/>
    <property type="match status" value="1"/>
</dbReference>
<comment type="function">
    <text evidence="9">Part of the tripartite ATP-independent periplasmic (TRAP) transport system.</text>
</comment>
<evidence type="ECO:0000256" key="6">
    <source>
        <dbReference type="ARBA" id="ARBA00022989"/>
    </source>
</evidence>
<keyword evidence="2 9" id="KW-0813">Transport</keyword>
<comment type="subcellular location">
    <subcellularLocation>
        <location evidence="1 9">Cell inner membrane</location>
        <topology evidence="1 9">Multi-pass membrane protein</topology>
    </subcellularLocation>
</comment>
<feature type="transmembrane region" description="Helical" evidence="9">
    <location>
        <begin position="12"/>
        <end position="36"/>
    </location>
</feature>